<evidence type="ECO:0000313" key="1">
    <source>
        <dbReference type="EMBL" id="MPC22048.1"/>
    </source>
</evidence>
<proteinExistence type="predicted"/>
<organism evidence="1 2">
    <name type="scientific">Portunus trituberculatus</name>
    <name type="common">Swimming crab</name>
    <name type="synonym">Neptunus trituberculatus</name>
    <dbReference type="NCBI Taxonomy" id="210409"/>
    <lineage>
        <taxon>Eukaryota</taxon>
        <taxon>Metazoa</taxon>
        <taxon>Ecdysozoa</taxon>
        <taxon>Arthropoda</taxon>
        <taxon>Crustacea</taxon>
        <taxon>Multicrustacea</taxon>
        <taxon>Malacostraca</taxon>
        <taxon>Eumalacostraca</taxon>
        <taxon>Eucarida</taxon>
        <taxon>Decapoda</taxon>
        <taxon>Pleocyemata</taxon>
        <taxon>Brachyura</taxon>
        <taxon>Eubrachyura</taxon>
        <taxon>Portunoidea</taxon>
        <taxon>Portunidae</taxon>
        <taxon>Portuninae</taxon>
        <taxon>Portunus</taxon>
    </lineage>
</organism>
<name>A0A5B7DKS9_PORTR</name>
<accession>A0A5B7DKS9</accession>
<evidence type="ECO:0000313" key="2">
    <source>
        <dbReference type="Proteomes" id="UP000324222"/>
    </source>
</evidence>
<comment type="caution">
    <text evidence="1">The sequence shown here is derived from an EMBL/GenBank/DDBJ whole genome shotgun (WGS) entry which is preliminary data.</text>
</comment>
<protein>
    <submittedName>
        <fullName evidence="1">Uncharacterized protein</fullName>
    </submittedName>
</protein>
<dbReference type="EMBL" id="VSRR010001048">
    <property type="protein sequence ID" value="MPC22048.1"/>
    <property type="molecule type" value="Genomic_DNA"/>
</dbReference>
<dbReference type="AlphaFoldDB" id="A0A5B7DKS9"/>
<gene>
    <name evidence="1" type="ORF">E2C01_015055</name>
</gene>
<sequence>MRGSRWGSAAWRVAARRVMIEGGNLDIIVCAMEWYGSKKRDLQLTTAETRTWPTEKRIEAIRTPSAENLSSKFQVQSAKIHQTFLLV</sequence>
<keyword evidence="2" id="KW-1185">Reference proteome</keyword>
<dbReference type="Proteomes" id="UP000324222">
    <property type="component" value="Unassembled WGS sequence"/>
</dbReference>
<reference evidence="1 2" key="1">
    <citation type="submission" date="2019-05" db="EMBL/GenBank/DDBJ databases">
        <title>Another draft genome of Portunus trituberculatus and its Hox gene families provides insights of decapod evolution.</title>
        <authorList>
            <person name="Jeong J.-H."/>
            <person name="Song I."/>
            <person name="Kim S."/>
            <person name="Choi T."/>
            <person name="Kim D."/>
            <person name="Ryu S."/>
            <person name="Kim W."/>
        </authorList>
    </citation>
    <scope>NUCLEOTIDE SEQUENCE [LARGE SCALE GENOMIC DNA]</scope>
    <source>
        <tissue evidence="1">Muscle</tissue>
    </source>
</reference>